<organism evidence="10 11">
    <name type="scientific">Domibacillus aminovorans</name>
    <dbReference type="NCBI Taxonomy" id="29332"/>
    <lineage>
        <taxon>Bacteria</taxon>
        <taxon>Bacillati</taxon>
        <taxon>Bacillota</taxon>
        <taxon>Bacilli</taxon>
        <taxon>Bacillales</taxon>
        <taxon>Bacillaceae</taxon>
        <taxon>Domibacillus</taxon>
    </lineage>
</organism>
<dbReference type="SUPFAM" id="SSF49303">
    <property type="entry name" value="beta-Galactosidase/glucuronidase domain"/>
    <property type="match status" value="1"/>
</dbReference>
<evidence type="ECO:0000256" key="5">
    <source>
        <dbReference type="ARBA" id="ARBA00023295"/>
    </source>
</evidence>
<dbReference type="OrthoDB" id="9762066at2"/>
<dbReference type="GO" id="GO:0004566">
    <property type="term" value="F:beta-glucuronidase activity"/>
    <property type="evidence" value="ECO:0007669"/>
    <property type="project" value="UniProtKB-EC"/>
</dbReference>
<dbReference type="Proteomes" id="UP000077271">
    <property type="component" value="Unassembled WGS sequence"/>
</dbReference>
<dbReference type="InterPro" id="IPR006104">
    <property type="entry name" value="Glyco_hydro_2_N"/>
</dbReference>
<dbReference type="PANTHER" id="PTHR10066">
    <property type="entry name" value="BETA-GLUCURONIDASE"/>
    <property type="match status" value="1"/>
</dbReference>
<feature type="domain" description="Glycosyl hydrolases family 2 sugar binding" evidence="9">
    <location>
        <begin position="14"/>
        <end position="182"/>
    </location>
</feature>
<dbReference type="GO" id="GO:0019391">
    <property type="term" value="P:glucuronoside catabolic process"/>
    <property type="evidence" value="ECO:0007669"/>
    <property type="project" value="TreeGrafter"/>
</dbReference>
<dbReference type="FunFam" id="3.20.20.80:FF:000080">
    <property type="entry name" value="Beta-glucuronidase UidA"/>
    <property type="match status" value="1"/>
</dbReference>
<feature type="domain" description="Glycoside hydrolase family 2 catalytic" evidence="8">
    <location>
        <begin position="274"/>
        <end position="589"/>
    </location>
</feature>
<dbReference type="InterPro" id="IPR008979">
    <property type="entry name" value="Galactose-bd-like_sf"/>
</dbReference>
<dbReference type="NCBIfam" id="NF007538">
    <property type="entry name" value="PRK10150.1"/>
    <property type="match status" value="1"/>
</dbReference>
<evidence type="ECO:0000313" key="11">
    <source>
        <dbReference type="Proteomes" id="UP000077271"/>
    </source>
</evidence>
<gene>
    <name evidence="10" type="ORF">AWH48_07700</name>
</gene>
<dbReference type="Gene3D" id="2.60.40.10">
    <property type="entry name" value="Immunoglobulins"/>
    <property type="match status" value="1"/>
</dbReference>
<dbReference type="PROSITE" id="PS00608">
    <property type="entry name" value="GLYCOSYL_HYDROL_F2_2"/>
    <property type="match status" value="1"/>
</dbReference>
<dbReference type="PRINTS" id="PR00132">
    <property type="entry name" value="GLHYDRLASE2"/>
</dbReference>
<dbReference type="Gene3D" id="3.20.20.80">
    <property type="entry name" value="Glycosidases"/>
    <property type="match status" value="1"/>
</dbReference>
<dbReference type="Pfam" id="PF02836">
    <property type="entry name" value="Glyco_hydro_2_C"/>
    <property type="match status" value="1"/>
</dbReference>
<evidence type="ECO:0000259" key="7">
    <source>
        <dbReference type="Pfam" id="PF00703"/>
    </source>
</evidence>
<dbReference type="Pfam" id="PF02837">
    <property type="entry name" value="Glyco_hydro_2_N"/>
    <property type="match status" value="1"/>
</dbReference>
<dbReference type="PANTHER" id="PTHR10066:SF67">
    <property type="entry name" value="BETA-GLUCURONIDASE"/>
    <property type="match status" value="1"/>
</dbReference>
<evidence type="ECO:0000256" key="2">
    <source>
        <dbReference type="ARBA" id="ARBA00012761"/>
    </source>
</evidence>
<dbReference type="InterPro" id="IPR006103">
    <property type="entry name" value="Glyco_hydro_2_cat"/>
</dbReference>
<dbReference type="AlphaFoldDB" id="A0A177KM75"/>
<feature type="domain" description="Glycoside hydrolase family 2 immunoglobulin-like beta-sandwich" evidence="7">
    <location>
        <begin position="196"/>
        <end position="272"/>
    </location>
</feature>
<sequence length="597" mass="68035">MLYPIITDTRSIIDLNGIWNFKLDTGNGLEEKWYENALTDTMNMAVPSSYNDIGVTAEIRNHVGWVWYEREFTVPSIFSSERTVLRFGSATHQAKVYINGELVMEHSGGFMPFEADLKGYLQSGKNRLTVAVDNILDETTLPVGKYVERDVPGVGKVIRNQPNFDFFNYAGLHRPVKIYTTPNTYVQDVTVVPNIDGAVQYKIDVAGEADVKVSAVDEEGVIVAEAFGAEGTIQIPDVKLWEPMNAYLYTFKVELTKDGSTVDVYEQPVGVRSVEVKDSQFLINNKPFYFKGFGKHEDTAVHGRGFDEAVNVMDFELMKWIGANSFRTAHYPYSEEIMRLADREGIVVIDETPAVGVHLNFAATLFGASEKRNTWEHIGTHEQHRQVIQELVARDKNHPCVVMWSVANEPASEEEGAREYFEPLVQLTRECDPQKRPVTIVTHLWSTPDTCHIAEIVDVLALNRYYGWYVEAGEWDIVKAQLREEFDGWLKRCPGKPIMFTEYGADTVAGLHDVAPVMFTEEFQVEYYRANHEVFDEYKEFVGEQVWNFADFATSQGVMRVQGNKKGIFTRDRKPKASAHELRQRWTEIPDFGYKSK</sequence>
<name>A0A177KM75_9BACI</name>
<dbReference type="RefSeq" id="WP_063975127.1">
    <property type="nucleotide sequence ID" value="NZ_LQWZ01000033.1"/>
</dbReference>
<accession>A0A177KM75</accession>
<comment type="similarity">
    <text evidence="1 6">Belongs to the glycosyl hydrolase 2 family.</text>
</comment>
<dbReference type="InterPro" id="IPR023232">
    <property type="entry name" value="Glyco_hydro_2_AS"/>
</dbReference>
<dbReference type="GO" id="GO:0030246">
    <property type="term" value="F:carbohydrate binding"/>
    <property type="evidence" value="ECO:0007669"/>
    <property type="project" value="TreeGrafter"/>
</dbReference>
<dbReference type="InterPro" id="IPR006101">
    <property type="entry name" value="Glyco_hydro_2"/>
</dbReference>
<keyword evidence="5 6" id="KW-0326">Glycosidase</keyword>
<evidence type="ECO:0000256" key="6">
    <source>
        <dbReference type="RuleBase" id="RU361154"/>
    </source>
</evidence>
<dbReference type="Pfam" id="PF00703">
    <property type="entry name" value="Glyco_hydro_2"/>
    <property type="match status" value="1"/>
</dbReference>
<dbReference type="Gene3D" id="2.60.120.260">
    <property type="entry name" value="Galactose-binding domain-like"/>
    <property type="match status" value="1"/>
</dbReference>
<dbReference type="GO" id="GO:0005975">
    <property type="term" value="P:carbohydrate metabolic process"/>
    <property type="evidence" value="ECO:0007669"/>
    <property type="project" value="InterPro"/>
</dbReference>
<proteinExistence type="inferred from homology"/>
<reference evidence="10 11" key="1">
    <citation type="submission" date="2016-01" db="EMBL/GenBank/DDBJ databases">
        <title>Investigation of taxonomic status of Bacillus aminovorans.</title>
        <authorList>
            <person name="Verma A."/>
            <person name="Pal Y."/>
            <person name="Krishnamurthi S."/>
        </authorList>
    </citation>
    <scope>NUCLEOTIDE SEQUENCE [LARGE SCALE GENOMIC DNA]</scope>
    <source>
        <strain evidence="10 11">DSM 4337</strain>
    </source>
</reference>
<dbReference type="PROSITE" id="PS00719">
    <property type="entry name" value="GLYCOSYL_HYDROL_F2_1"/>
    <property type="match status" value="1"/>
</dbReference>
<keyword evidence="4 6" id="KW-0378">Hydrolase</keyword>
<dbReference type="InterPro" id="IPR017853">
    <property type="entry name" value="GH"/>
</dbReference>
<evidence type="ECO:0000313" key="10">
    <source>
        <dbReference type="EMBL" id="OAH54473.1"/>
    </source>
</evidence>
<protein>
    <recommendedName>
        <fullName evidence="3">Beta-glucuronidase</fullName>
        <ecNumber evidence="2">3.2.1.31</ecNumber>
    </recommendedName>
</protein>
<evidence type="ECO:0000256" key="3">
    <source>
        <dbReference type="ARBA" id="ARBA00016205"/>
    </source>
</evidence>
<dbReference type="FunFam" id="2.60.40.10:FF:001198">
    <property type="entry name" value="Beta-glucuronidase UidA"/>
    <property type="match status" value="1"/>
</dbReference>
<dbReference type="InterPro" id="IPR036156">
    <property type="entry name" value="Beta-gal/glucu_dom_sf"/>
</dbReference>
<dbReference type="InterPro" id="IPR013783">
    <property type="entry name" value="Ig-like_fold"/>
</dbReference>
<evidence type="ECO:0000256" key="4">
    <source>
        <dbReference type="ARBA" id="ARBA00022801"/>
    </source>
</evidence>
<comment type="caution">
    <text evidence="10">The sequence shown here is derived from an EMBL/GenBank/DDBJ whole genome shotgun (WGS) entry which is preliminary data.</text>
</comment>
<dbReference type="SUPFAM" id="SSF49785">
    <property type="entry name" value="Galactose-binding domain-like"/>
    <property type="match status" value="1"/>
</dbReference>
<dbReference type="EC" id="3.2.1.31" evidence="2"/>
<dbReference type="FunFam" id="2.60.120.260:FF:000027">
    <property type="entry name" value="Beta-glucuronidase"/>
    <property type="match status" value="1"/>
</dbReference>
<dbReference type="InterPro" id="IPR006102">
    <property type="entry name" value="Ig-like_GH2"/>
</dbReference>
<evidence type="ECO:0000259" key="8">
    <source>
        <dbReference type="Pfam" id="PF02836"/>
    </source>
</evidence>
<dbReference type="EMBL" id="LQWZ01000033">
    <property type="protein sequence ID" value="OAH54473.1"/>
    <property type="molecule type" value="Genomic_DNA"/>
</dbReference>
<dbReference type="SUPFAM" id="SSF51445">
    <property type="entry name" value="(Trans)glycosidases"/>
    <property type="match status" value="1"/>
</dbReference>
<evidence type="ECO:0000256" key="1">
    <source>
        <dbReference type="ARBA" id="ARBA00007401"/>
    </source>
</evidence>
<dbReference type="InterPro" id="IPR023230">
    <property type="entry name" value="Glyco_hydro_2_CS"/>
</dbReference>
<evidence type="ECO:0000259" key="9">
    <source>
        <dbReference type="Pfam" id="PF02837"/>
    </source>
</evidence>